<protein>
    <submittedName>
        <fullName evidence="1">Uncharacterized protein</fullName>
    </submittedName>
</protein>
<evidence type="ECO:0000313" key="2">
    <source>
        <dbReference type="Proteomes" id="UP001174205"/>
    </source>
</evidence>
<dbReference type="InterPro" id="IPR027417">
    <property type="entry name" value="P-loop_NTPase"/>
</dbReference>
<gene>
    <name evidence="1" type="ORF">P5G61_29605</name>
</gene>
<organism evidence="1 2">
    <name type="scientific">Paenibacillus vandeheii</name>
    <dbReference type="NCBI Taxonomy" id="3035917"/>
    <lineage>
        <taxon>Bacteria</taxon>
        <taxon>Bacillati</taxon>
        <taxon>Bacillota</taxon>
        <taxon>Bacilli</taxon>
        <taxon>Bacillales</taxon>
        <taxon>Paenibacillaceae</taxon>
        <taxon>Paenibacillus</taxon>
    </lineage>
</organism>
<dbReference type="Gene3D" id="3.40.50.300">
    <property type="entry name" value="P-loop containing nucleotide triphosphate hydrolases"/>
    <property type="match status" value="1"/>
</dbReference>
<dbReference type="SUPFAM" id="SSF52540">
    <property type="entry name" value="P-loop containing nucleoside triphosphate hydrolases"/>
    <property type="match status" value="1"/>
</dbReference>
<proteinExistence type="predicted"/>
<dbReference type="Proteomes" id="UP001174205">
    <property type="component" value="Unassembled WGS sequence"/>
</dbReference>
<reference evidence="1" key="1">
    <citation type="submission" date="2023-03" db="EMBL/GenBank/DDBJ databases">
        <title>MT1 and MT2 Draft Genomes of Novel Species.</title>
        <authorList>
            <person name="Venkateswaran K."/>
        </authorList>
    </citation>
    <scope>NUCLEOTIDE SEQUENCE</scope>
    <source>
        <strain evidence="1">F6_3S_P_1C</strain>
    </source>
</reference>
<accession>A0ABT8JMM9</accession>
<comment type="caution">
    <text evidence="1">The sequence shown here is derived from an EMBL/GenBank/DDBJ whole genome shotgun (WGS) entry which is preliminary data.</text>
</comment>
<dbReference type="EMBL" id="JAROCD010000022">
    <property type="protein sequence ID" value="MDN4605414.1"/>
    <property type="molecule type" value="Genomic_DNA"/>
</dbReference>
<keyword evidence="2" id="KW-1185">Reference proteome</keyword>
<evidence type="ECO:0000313" key="1">
    <source>
        <dbReference type="EMBL" id="MDN4605414.1"/>
    </source>
</evidence>
<name>A0ABT8JMM9_9BACL</name>
<sequence>MSLIYVFKAINRFAIGKLIPDVTLYLDIEPEAGLARIDERCSMRQSV</sequence>